<name>A0A5A7U7W6_CUCMM</name>
<evidence type="ECO:0000313" key="2">
    <source>
        <dbReference type="EMBL" id="KAA0049695.1"/>
    </source>
</evidence>
<dbReference type="EMBL" id="SSTD01010321">
    <property type="protein sequence ID" value="TYK12177.1"/>
    <property type="molecule type" value="Genomic_DNA"/>
</dbReference>
<evidence type="ECO:0000313" key="4">
    <source>
        <dbReference type="Proteomes" id="UP000321393"/>
    </source>
</evidence>
<evidence type="ECO:0000313" key="3">
    <source>
        <dbReference type="EMBL" id="TYK12177.1"/>
    </source>
</evidence>
<dbReference type="PANTHER" id="PTHR11439">
    <property type="entry name" value="GAG-POL-RELATED RETROTRANSPOSON"/>
    <property type="match status" value="1"/>
</dbReference>
<proteinExistence type="predicted"/>
<dbReference type="AlphaFoldDB" id="A0A5A7U7W6"/>
<dbReference type="CDD" id="cd09272">
    <property type="entry name" value="RNase_HI_RT_Ty1"/>
    <property type="match status" value="1"/>
</dbReference>
<dbReference type="Proteomes" id="UP000321947">
    <property type="component" value="Unassembled WGS sequence"/>
</dbReference>
<reference evidence="4 5" key="1">
    <citation type="submission" date="2019-08" db="EMBL/GenBank/DDBJ databases">
        <title>Draft genome sequences of two oriental melons (Cucumis melo L. var makuwa).</title>
        <authorList>
            <person name="Kwon S.-Y."/>
        </authorList>
    </citation>
    <scope>NUCLEOTIDE SEQUENCE [LARGE SCALE GENOMIC DNA]</scope>
    <source>
        <strain evidence="5">cv. Chang Bougi</strain>
        <strain evidence="4">cv. SW 3</strain>
        <tissue evidence="2">Leaf</tissue>
    </source>
</reference>
<dbReference type="PANTHER" id="PTHR11439:SF440">
    <property type="entry name" value="INTEGRASE CATALYTIC DOMAIN-CONTAINING PROTEIN"/>
    <property type="match status" value="1"/>
</dbReference>
<dbReference type="SUPFAM" id="SSF56672">
    <property type="entry name" value="DNA/RNA polymerases"/>
    <property type="match status" value="1"/>
</dbReference>
<comment type="caution">
    <text evidence="2">The sequence shown here is derived from an EMBL/GenBank/DDBJ whole genome shotgun (WGS) entry which is preliminary data.</text>
</comment>
<sequence length="306" mass="34760">MELMTDTKFFLSSHFEMKDLGEADVILGVKIRKNKTSLSLCQSHYVEKILKKFDFFDVSPVRTPFDASKHLMKNKGDSVSQPEYAKIIGSVMYLMNYTRPDIAYAVSRLSRYTHNPDRYHWDVLRHLLRYLKGTIDYCLYFNKFPAVLEGYCDANWVTDNDEVNSTSGYVFLLGGGAISWKSTKQTCIARSTMESEFIALELAGQEAEWIKNLLGDVPLWGTYVPVSIQCDSQAAICTAKNSVYNGKSRHIRLKHAVVKQLLKKGTISFKFVRSEKNLADPLTKGLTRKMVLDSSMNMGLKPFGDP</sequence>
<dbReference type="Pfam" id="PF07727">
    <property type="entry name" value="RVT_2"/>
    <property type="match status" value="1"/>
</dbReference>
<gene>
    <name evidence="3" type="ORF">E5676_scaffold106G001180</name>
    <name evidence="2" type="ORF">E6C27_scaffold76G00390</name>
</gene>
<protein>
    <submittedName>
        <fullName evidence="2">Retrovirus-related Pol polyprotein from transposon TNT 1-94</fullName>
    </submittedName>
</protein>
<dbReference type="OrthoDB" id="1645289at2759"/>
<evidence type="ECO:0000313" key="5">
    <source>
        <dbReference type="Proteomes" id="UP000321947"/>
    </source>
</evidence>
<dbReference type="EMBL" id="SSTE01012063">
    <property type="protein sequence ID" value="KAA0049695.1"/>
    <property type="molecule type" value="Genomic_DNA"/>
</dbReference>
<organism evidence="2 4">
    <name type="scientific">Cucumis melo var. makuwa</name>
    <name type="common">Oriental melon</name>
    <dbReference type="NCBI Taxonomy" id="1194695"/>
    <lineage>
        <taxon>Eukaryota</taxon>
        <taxon>Viridiplantae</taxon>
        <taxon>Streptophyta</taxon>
        <taxon>Embryophyta</taxon>
        <taxon>Tracheophyta</taxon>
        <taxon>Spermatophyta</taxon>
        <taxon>Magnoliopsida</taxon>
        <taxon>eudicotyledons</taxon>
        <taxon>Gunneridae</taxon>
        <taxon>Pentapetalae</taxon>
        <taxon>rosids</taxon>
        <taxon>fabids</taxon>
        <taxon>Cucurbitales</taxon>
        <taxon>Cucurbitaceae</taxon>
        <taxon>Benincaseae</taxon>
        <taxon>Cucumis</taxon>
    </lineage>
</organism>
<dbReference type="InterPro" id="IPR013103">
    <property type="entry name" value="RVT_2"/>
</dbReference>
<accession>A0A5A7U7W6</accession>
<evidence type="ECO:0000259" key="1">
    <source>
        <dbReference type="Pfam" id="PF07727"/>
    </source>
</evidence>
<dbReference type="InterPro" id="IPR043502">
    <property type="entry name" value="DNA/RNA_pol_sf"/>
</dbReference>
<feature type="domain" description="Reverse transcriptase Ty1/copia-type" evidence="1">
    <location>
        <begin position="2"/>
        <end position="65"/>
    </location>
</feature>
<dbReference type="Proteomes" id="UP000321393">
    <property type="component" value="Unassembled WGS sequence"/>
</dbReference>